<evidence type="ECO:0000313" key="2">
    <source>
        <dbReference type="EMBL" id="SUN63352.1"/>
    </source>
</evidence>
<dbReference type="EMBL" id="UHFN01000007">
    <property type="protein sequence ID" value="SUN63352.1"/>
    <property type="molecule type" value="Genomic_DNA"/>
</dbReference>
<name>A0A380KE31_9STRE</name>
<accession>A0A380KE31</accession>
<keyword evidence="1" id="KW-0472">Membrane</keyword>
<feature type="transmembrane region" description="Helical" evidence="1">
    <location>
        <begin position="101"/>
        <end position="121"/>
    </location>
</feature>
<reference evidence="2 3" key="1">
    <citation type="submission" date="2018-06" db="EMBL/GenBank/DDBJ databases">
        <authorList>
            <consortium name="Pathogen Informatics"/>
            <person name="Doyle S."/>
        </authorList>
    </citation>
    <scope>NUCLEOTIDE SEQUENCE [LARGE SCALE GENOMIC DNA]</scope>
    <source>
        <strain evidence="2 3">NCTC12224</strain>
    </source>
</reference>
<keyword evidence="1" id="KW-0812">Transmembrane</keyword>
<sequence length="155" mass="17496">MISYEKVRRSLKSWNSFIAWINTLGAVFKVYLIASYFFLLNNLAEIKKMYSASQYQAILASTHISVLVLTIIGLVANITIAYLAFRNRSHIVDSEPDLSPYLIGIIYTVGYNILSLIVTLFVLGGSFVPTSVIVPLLFLALYIYVYRKAQTLLDK</sequence>
<gene>
    <name evidence="2" type="ORF">NCTC12224_02400</name>
</gene>
<feature type="transmembrane region" description="Helical" evidence="1">
    <location>
        <begin position="58"/>
        <end position="85"/>
    </location>
</feature>
<organism evidence="2 3">
    <name type="scientific">Streptococcus hyointestinalis</name>
    <dbReference type="NCBI Taxonomy" id="1337"/>
    <lineage>
        <taxon>Bacteria</taxon>
        <taxon>Bacillati</taxon>
        <taxon>Bacillota</taxon>
        <taxon>Bacilli</taxon>
        <taxon>Lactobacillales</taxon>
        <taxon>Streptococcaceae</taxon>
        <taxon>Streptococcus</taxon>
    </lineage>
</organism>
<evidence type="ECO:0000256" key="1">
    <source>
        <dbReference type="SAM" id="Phobius"/>
    </source>
</evidence>
<proteinExistence type="predicted"/>
<dbReference type="OrthoDB" id="2221492at2"/>
<keyword evidence="1" id="KW-1133">Transmembrane helix</keyword>
<feature type="transmembrane region" description="Helical" evidence="1">
    <location>
        <begin position="17"/>
        <end position="38"/>
    </location>
</feature>
<keyword evidence="3" id="KW-1185">Reference proteome</keyword>
<dbReference type="Proteomes" id="UP000254924">
    <property type="component" value="Unassembled WGS sequence"/>
</dbReference>
<dbReference type="AlphaFoldDB" id="A0A380KE31"/>
<evidence type="ECO:0000313" key="3">
    <source>
        <dbReference type="Proteomes" id="UP000254924"/>
    </source>
</evidence>
<feature type="transmembrane region" description="Helical" evidence="1">
    <location>
        <begin position="127"/>
        <end position="146"/>
    </location>
</feature>
<protein>
    <submittedName>
        <fullName evidence="2">Membrane protein</fullName>
    </submittedName>
</protein>